<accession>G0UL50</accession>
<dbReference type="Gene3D" id="3.40.50.300">
    <property type="entry name" value="P-loop containing nucleotide triphosphate hydrolases"/>
    <property type="match status" value="1"/>
</dbReference>
<proteinExistence type="predicted"/>
<dbReference type="InterPro" id="IPR000795">
    <property type="entry name" value="T_Tr_GTP-bd_dom"/>
</dbReference>
<dbReference type="CDD" id="cd03694">
    <property type="entry name" value="GTPBP_II"/>
    <property type="match status" value="1"/>
</dbReference>
<dbReference type="PANTHER" id="PTHR43721">
    <property type="entry name" value="ELONGATION FACTOR TU-RELATED"/>
    <property type="match status" value="1"/>
</dbReference>
<dbReference type="SUPFAM" id="SSF52540">
    <property type="entry name" value="P-loop containing nucleoside triphosphate hydrolases"/>
    <property type="match status" value="1"/>
</dbReference>
<name>G0UL50_TRYCI</name>
<dbReference type="SUPFAM" id="SSF50447">
    <property type="entry name" value="Translation proteins"/>
    <property type="match status" value="1"/>
</dbReference>
<evidence type="ECO:0000313" key="2">
    <source>
        <dbReference type="EMBL" id="CCC90105.1"/>
    </source>
</evidence>
<dbReference type="EMBL" id="HE575317">
    <property type="protein sequence ID" value="CCC90105.1"/>
    <property type="molecule type" value="Genomic_DNA"/>
</dbReference>
<dbReference type="GO" id="GO:0005525">
    <property type="term" value="F:GTP binding"/>
    <property type="evidence" value="ECO:0007669"/>
    <property type="project" value="InterPro"/>
</dbReference>
<dbReference type="GO" id="GO:0003924">
    <property type="term" value="F:GTPase activity"/>
    <property type="evidence" value="ECO:0007669"/>
    <property type="project" value="InterPro"/>
</dbReference>
<dbReference type="InterPro" id="IPR027417">
    <property type="entry name" value="P-loop_NTPase"/>
</dbReference>
<dbReference type="PANTHER" id="PTHR43721:SF9">
    <property type="entry name" value="GTP-BINDING PROTEIN 1"/>
    <property type="match status" value="1"/>
</dbReference>
<dbReference type="GO" id="GO:0003746">
    <property type="term" value="F:translation elongation factor activity"/>
    <property type="evidence" value="ECO:0007669"/>
    <property type="project" value="TreeGrafter"/>
</dbReference>
<reference evidence="2" key="1">
    <citation type="journal article" date="2012" name="Proc. Natl. Acad. Sci. U.S.A.">
        <title>Antigenic diversity is generated by distinct evolutionary mechanisms in African trypanosome species.</title>
        <authorList>
            <person name="Jackson A.P."/>
            <person name="Berry A."/>
            <person name="Aslett M."/>
            <person name="Allison H.C."/>
            <person name="Burton P."/>
            <person name="Vavrova-Anderson J."/>
            <person name="Brown R."/>
            <person name="Browne H."/>
            <person name="Corton N."/>
            <person name="Hauser H."/>
            <person name="Gamble J."/>
            <person name="Gilderthorp R."/>
            <person name="Marcello L."/>
            <person name="McQuillan J."/>
            <person name="Otto T.D."/>
            <person name="Quail M.A."/>
            <person name="Sanders M.J."/>
            <person name="van Tonder A."/>
            <person name="Ginger M.L."/>
            <person name="Field M.C."/>
            <person name="Barry J.D."/>
            <person name="Hertz-Fowler C."/>
            <person name="Berriman M."/>
        </authorList>
    </citation>
    <scope>NUCLEOTIDE SEQUENCE</scope>
    <source>
        <strain evidence="2">IL3000</strain>
    </source>
</reference>
<sequence length="580" mass="63385">MWNGPQISCVPPSAVNSLVGAAERLEGAALVSKHQALFQRADVAFDRDRRLAKMLSPDGGECSCLTREDDHGNVEYKWRLTDISPRRLEHLITQMRFRVGEGNGQCLYELGVADDGSPRGLTFADYEESVKTLLRMAEALDLDTTVLHEFMVQVDPVPLWCGEILVTLRHLKQHDCSVAFCGTSGSGKSTLMGILLTGLNDDGLGSARQFIFNHKHEIVTGKTSSIVTRVLRDPASKADGIPFVNSPEDRGQAGKSIAMIDLGGDLTKQMLFGLMSRRPDSVGITISVNQPVEEVIRYAQVCRAMRFSVFVVVTKLDTVAEFEVDSFLLELVARLSAIGCCSAVLENPGDVEIFKKRWESNMIPVLLVSSVTGVGISLFQRFLSSLPHGDAPPTPNSKFEVLLDSCFYVQGVGPVVKGHVSKGSIELGCRCSIGPDSDGNFYPVTVKGIHVNGSHVTRVQQSDEGTFALSEFPRAVDVGQKGKMLIPNSVGVCWEFEALVKVLSQSMTAQLEPILYTGNLRQAVKIISCTVGAAHILRDQLLRFRFLYHPEVIHEGASVVLQWQPNGIAVGEVQTVFLSR</sequence>
<dbReference type="InterPro" id="IPR009000">
    <property type="entry name" value="Transl_B-barrel_sf"/>
</dbReference>
<feature type="domain" description="Tr-type G" evidence="1">
    <location>
        <begin position="177"/>
        <end position="383"/>
    </location>
</feature>
<dbReference type="InterPro" id="IPR050055">
    <property type="entry name" value="EF-Tu_GTPase"/>
</dbReference>
<gene>
    <name evidence="2" type="ORF">TCIL3000_4_1930</name>
</gene>
<dbReference type="AlphaFoldDB" id="G0UL50"/>
<dbReference type="Pfam" id="PF00009">
    <property type="entry name" value="GTP_EFTU"/>
    <property type="match status" value="1"/>
</dbReference>
<organism evidence="2">
    <name type="scientific">Trypanosoma congolense (strain IL3000)</name>
    <dbReference type="NCBI Taxonomy" id="1068625"/>
    <lineage>
        <taxon>Eukaryota</taxon>
        <taxon>Discoba</taxon>
        <taxon>Euglenozoa</taxon>
        <taxon>Kinetoplastea</taxon>
        <taxon>Metakinetoplastina</taxon>
        <taxon>Trypanosomatida</taxon>
        <taxon>Trypanosomatidae</taxon>
        <taxon>Trypanosoma</taxon>
        <taxon>Nannomonas</taxon>
    </lineage>
</organism>
<dbReference type="VEuPathDB" id="TriTrypDB:TcIL3000_4_1930"/>
<dbReference type="Gene3D" id="2.40.30.10">
    <property type="entry name" value="Translation factors"/>
    <property type="match status" value="1"/>
</dbReference>
<evidence type="ECO:0000259" key="1">
    <source>
        <dbReference type="Pfam" id="PF00009"/>
    </source>
</evidence>
<protein>
    <submittedName>
        <fullName evidence="2">Putative GTP-binding protein</fullName>
    </submittedName>
</protein>